<evidence type="ECO:0000313" key="2">
    <source>
        <dbReference type="EMBL" id="GLL02220.1"/>
    </source>
</evidence>
<dbReference type="RefSeq" id="WP_271189304.1">
    <property type="nucleotide sequence ID" value="NZ_BSFP01000022.1"/>
</dbReference>
<reference evidence="2" key="2">
    <citation type="submission" date="2023-01" db="EMBL/GenBank/DDBJ databases">
        <authorList>
            <person name="Sun Q."/>
            <person name="Evtushenko L."/>
        </authorList>
    </citation>
    <scope>NUCLEOTIDE SEQUENCE</scope>
    <source>
        <strain evidence="2">VKM Ac-1321</strain>
    </source>
</reference>
<dbReference type="InterPro" id="IPR006674">
    <property type="entry name" value="HD_domain"/>
</dbReference>
<feature type="domain" description="HD/PDEase" evidence="1">
    <location>
        <begin position="22"/>
        <end position="147"/>
    </location>
</feature>
<name>A0A9W6KJY3_9ACTN</name>
<comment type="caution">
    <text evidence="2">The sequence shown here is derived from an EMBL/GenBank/DDBJ whole genome shotgun (WGS) entry which is preliminary data.</text>
</comment>
<evidence type="ECO:0000259" key="1">
    <source>
        <dbReference type="SMART" id="SM00471"/>
    </source>
</evidence>
<proteinExistence type="predicted"/>
<dbReference type="SMART" id="SM00471">
    <property type="entry name" value="HDc"/>
    <property type="match status" value="1"/>
</dbReference>
<gene>
    <name evidence="2" type="ORF">GCM10017581_039620</name>
</gene>
<evidence type="ECO:0000313" key="3">
    <source>
        <dbReference type="Proteomes" id="UP001143480"/>
    </source>
</evidence>
<reference evidence="2" key="1">
    <citation type="journal article" date="2014" name="Int. J. Syst. Evol. Microbiol.">
        <title>Complete genome sequence of Corynebacterium casei LMG S-19264T (=DSM 44701T), isolated from a smear-ripened cheese.</title>
        <authorList>
            <consortium name="US DOE Joint Genome Institute (JGI-PGF)"/>
            <person name="Walter F."/>
            <person name="Albersmeier A."/>
            <person name="Kalinowski J."/>
            <person name="Ruckert C."/>
        </authorList>
    </citation>
    <scope>NUCLEOTIDE SEQUENCE</scope>
    <source>
        <strain evidence="2">VKM Ac-1321</strain>
    </source>
</reference>
<dbReference type="CDD" id="cd00077">
    <property type="entry name" value="HDc"/>
    <property type="match status" value="1"/>
</dbReference>
<dbReference type="AlphaFoldDB" id="A0A9W6KJY3"/>
<keyword evidence="3" id="KW-1185">Reference proteome</keyword>
<protein>
    <submittedName>
        <fullName evidence="2">Phosphohydrolase</fullName>
    </submittedName>
</protein>
<dbReference type="InterPro" id="IPR003607">
    <property type="entry name" value="HD/PDEase_dom"/>
</dbReference>
<dbReference type="Proteomes" id="UP001143480">
    <property type="component" value="Unassembled WGS sequence"/>
</dbReference>
<dbReference type="Gene3D" id="1.10.3210.10">
    <property type="entry name" value="Hypothetical protein af1432"/>
    <property type="match status" value="1"/>
</dbReference>
<sequence length="191" mass="20397">MHIPTDDEIRALHERLAPNPAAFDLVYTHCRIVARIAALLPATDADPALVRAGCLLHDLGVYRLAPGEAYIRHGLLGHEILAGLGFADTVARFCSHHTGVGLSRADIAAQALPLPPGDYLAETPEERLVMYADKFHSKSSPPRFLTAAAYTAAAARFGEHQAAAFKAMVAQYGEPDLAPLAAEYGHLIVAA</sequence>
<dbReference type="EMBL" id="BSFP01000022">
    <property type="protein sequence ID" value="GLL02220.1"/>
    <property type="molecule type" value="Genomic_DNA"/>
</dbReference>
<accession>A0A9W6KJY3</accession>
<organism evidence="2 3">
    <name type="scientific">Dactylosporangium matsuzakiense</name>
    <dbReference type="NCBI Taxonomy" id="53360"/>
    <lineage>
        <taxon>Bacteria</taxon>
        <taxon>Bacillati</taxon>
        <taxon>Actinomycetota</taxon>
        <taxon>Actinomycetes</taxon>
        <taxon>Micromonosporales</taxon>
        <taxon>Micromonosporaceae</taxon>
        <taxon>Dactylosporangium</taxon>
    </lineage>
</organism>
<dbReference type="InterPro" id="IPR006675">
    <property type="entry name" value="HDIG_dom"/>
</dbReference>
<dbReference type="Pfam" id="PF01966">
    <property type="entry name" value="HD"/>
    <property type="match status" value="1"/>
</dbReference>
<dbReference type="NCBIfam" id="TIGR00277">
    <property type="entry name" value="HDIG"/>
    <property type="match status" value="1"/>
</dbReference>
<dbReference type="SUPFAM" id="SSF109604">
    <property type="entry name" value="HD-domain/PDEase-like"/>
    <property type="match status" value="1"/>
</dbReference>